<dbReference type="SUPFAM" id="SSF51430">
    <property type="entry name" value="NAD(P)-linked oxidoreductase"/>
    <property type="match status" value="1"/>
</dbReference>
<organism evidence="2 3">
    <name type="scientific">Halobacillus salinarum</name>
    <dbReference type="NCBI Taxonomy" id="2932257"/>
    <lineage>
        <taxon>Bacteria</taxon>
        <taxon>Bacillati</taxon>
        <taxon>Bacillota</taxon>
        <taxon>Bacilli</taxon>
        <taxon>Bacillales</taxon>
        <taxon>Bacillaceae</taxon>
        <taxon>Halobacillus</taxon>
    </lineage>
</organism>
<keyword evidence="3" id="KW-1185">Reference proteome</keyword>
<dbReference type="InterPro" id="IPR036812">
    <property type="entry name" value="NAD(P)_OxRdtase_dom_sf"/>
</dbReference>
<name>A0ABY4EK61_9BACI</name>
<dbReference type="InterPro" id="IPR020471">
    <property type="entry name" value="AKR"/>
</dbReference>
<sequence length="300" mass="33098">MKLALGTVQLGLSYGVANQSGKPARQEAFNIIDYAVKRGVDVLDTAAAYGESEEIIGAYFSKNPPRHKVRIITKIPGIDAGTNEKWVVPATIQKSLADLQLTRLDGCLLHDPKNIDSHGGAVMRELMALKKQGTVEKIGVSVNKPSEVERFLELDGLDIIQVPLNVFDQRLTQSGLLGKLSQKGVEIHTRSALLQGLLVMDPDQLPANLTFARQPLLDFQKLAASVHLTPAELALLFVRDLPEVDKLVIGCETVRQLQENVRIYQLPPLKKEIIELVKTTFAHMPEQIITPSRWGNIEHG</sequence>
<evidence type="ECO:0000313" key="2">
    <source>
        <dbReference type="EMBL" id="UOQ44858.1"/>
    </source>
</evidence>
<evidence type="ECO:0000313" key="3">
    <source>
        <dbReference type="Proteomes" id="UP000831787"/>
    </source>
</evidence>
<dbReference type="Gene3D" id="3.20.20.100">
    <property type="entry name" value="NADP-dependent oxidoreductase domain"/>
    <property type="match status" value="1"/>
</dbReference>
<dbReference type="PRINTS" id="PR00069">
    <property type="entry name" value="ALDKETRDTASE"/>
</dbReference>
<dbReference type="RefSeq" id="WP_244711144.1">
    <property type="nucleotide sequence ID" value="NZ_CP095073.1"/>
</dbReference>
<dbReference type="EMBL" id="CP095073">
    <property type="protein sequence ID" value="UOQ44858.1"/>
    <property type="molecule type" value="Genomic_DNA"/>
</dbReference>
<dbReference type="InterPro" id="IPR023210">
    <property type="entry name" value="NADP_OxRdtase_dom"/>
</dbReference>
<evidence type="ECO:0000259" key="1">
    <source>
        <dbReference type="Pfam" id="PF00248"/>
    </source>
</evidence>
<dbReference type="Proteomes" id="UP000831787">
    <property type="component" value="Chromosome"/>
</dbReference>
<dbReference type="PANTHER" id="PTHR43312:SF1">
    <property type="entry name" value="NADP-DEPENDENT OXIDOREDUCTASE DOMAIN-CONTAINING PROTEIN"/>
    <property type="match status" value="1"/>
</dbReference>
<feature type="domain" description="NADP-dependent oxidoreductase" evidence="1">
    <location>
        <begin position="2"/>
        <end position="277"/>
    </location>
</feature>
<proteinExistence type="predicted"/>
<gene>
    <name evidence="2" type="ORF">MUN89_02575</name>
</gene>
<dbReference type="PANTHER" id="PTHR43312">
    <property type="entry name" value="D-THREO-ALDOSE 1-DEHYDROGENASE"/>
    <property type="match status" value="1"/>
</dbReference>
<dbReference type="CDD" id="cd19097">
    <property type="entry name" value="AKR_unchar"/>
    <property type="match status" value="1"/>
</dbReference>
<reference evidence="2 3" key="1">
    <citation type="submission" date="2022-04" db="EMBL/GenBank/DDBJ databases">
        <title>Halobacillus sp. isolated from saltern.</title>
        <authorList>
            <person name="Won M."/>
            <person name="Lee C.-M."/>
            <person name="Woen H.-Y."/>
            <person name="Kwon S.-W."/>
        </authorList>
    </citation>
    <scope>NUCLEOTIDE SEQUENCE [LARGE SCALE GENOMIC DNA]</scope>
    <source>
        <strain evidence="2 3">SSBR10-3</strain>
    </source>
</reference>
<dbReference type="InterPro" id="IPR053135">
    <property type="entry name" value="AKR2_Oxidoreductase"/>
</dbReference>
<accession>A0ABY4EK61</accession>
<dbReference type="Pfam" id="PF00248">
    <property type="entry name" value="Aldo_ket_red"/>
    <property type="match status" value="1"/>
</dbReference>
<protein>
    <submittedName>
        <fullName evidence="2">Aldo/keto reductase</fullName>
    </submittedName>
</protein>